<keyword evidence="2" id="KW-1185">Reference proteome</keyword>
<comment type="caution">
    <text evidence="1">The sequence shown here is derived from an EMBL/GenBank/DDBJ whole genome shotgun (WGS) entry which is preliminary data.</text>
</comment>
<reference evidence="2" key="1">
    <citation type="submission" date="2023-07" db="EMBL/GenBank/DDBJ databases">
        <title>Conexibacter stalactiti sp. nov., isolated from stalactites in a lava cave and emended description of the genus Conexibacter.</title>
        <authorList>
            <person name="Lee S.D."/>
        </authorList>
    </citation>
    <scope>NUCLEOTIDE SEQUENCE [LARGE SCALE GENOMIC DNA]</scope>
    <source>
        <strain evidence="2">KCTC 39840</strain>
    </source>
</reference>
<evidence type="ECO:0000313" key="2">
    <source>
        <dbReference type="Proteomes" id="UP001284601"/>
    </source>
</evidence>
<gene>
    <name evidence="1" type="ORF">R7226_01595</name>
</gene>
<organism evidence="1 2">
    <name type="scientific">Conexibacter stalactiti</name>
    <dbReference type="NCBI Taxonomy" id="1940611"/>
    <lineage>
        <taxon>Bacteria</taxon>
        <taxon>Bacillati</taxon>
        <taxon>Actinomycetota</taxon>
        <taxon>Thermoleophilia</taxon>
        <taxon>Solirubrobacterales</taxon>
        <taxon>Conexibacteraceae</taxon>
        <taxon>Conexibacter</taxon>
    </lineage>
</organism>
<sequence>MLIKESVMLDEPIDVLDSYIRFVDVDKAANSISAYGRADVPPEIEARGRLAANLWRCGWLLESDDLAGEVFRLSYTEEPGAPTDATYQGIFFSAYFIAEGSFVLLRGGATTQYLRFRKRRVDFERGHLAFVPAGRTGRLRGHIAVGLKDRGLRSVDADFLTHGVRQAVEACGMQTFEIRTELIGRGGRHVRAAGDGNRPR</sequence>
<reference evidence="1 2" key="2">
    <citation type="submission" date="2023-10" db="EMBL/GenBank/DDBJ databases">
        <authorList>
            <person name="Han X.F."/>
        </authorList>
    </citation>
    <scope>NUCLEOTIDE SEQUENCE [LARGE SCALE GENOMIC DNA]</scope>
    <source>
        <strain evidence="1 2">KCTC 39840</strain>
    </source>
</reference>
<dbReference type="EMBL" id="JAWSTH010000002">
    <property type="protein sequence ID" value="MDW5593012.1"/>
    <property type="molecule type" value="Genomic_DNA"/>
</dbReference>
<evidence type="ECO:0000313" key="1">
    <source>
        <dbReference type="EMBL" id="MDW5593012.1"/>
    </source>
</evidence>
<dbReference type="RefSeq" id="WP_318595273.1">
    <property type="nucleotide sequence ID" value="NZ_JAWSTH010000002.1"/>
</dbReference>
<protein>
    <submittedName>
        <fullName evidence="1">Uncharacterized protein</fullName>
    </submittedName>
</protein>
<name>A0ABU4HI73_9ACTN</name>
<proteinExistence type="predicted"/>
<accession>A0ABU4HI73</accession>
<dbReference type="Proteomes" id="UP001284601">
    <property type="component" value="Unassembled WGS sequence"/>
</dbReference>